<organism evidence="1 2">
    <name type="scientific">Naganishia adeliensis</name>
    <dbReference type="NCBI Taxonomy" id="92952"/>
    <lineage>
        <taxon>Eukaryota</taxon>
        <taxon>Fungi</taxon>
        <taxon>Dikarya</taxon>
        <taxon>Basidiomycota</taxon>
        <taxon>Agaricomycotina</taxon>
        <taxon>Tremellomycetes</taxon>
        <taxon>Filobasidiales</taxon>
        <taxon>Filobasidiaceae</taxon>
        <taxon>Naganishia</taxon>
    </lineage>
</organism>
<keyword evidence="2" id="KW-1185">Reference proteome</keyword>
<evidence type="ECO:0000313" key="2">
    <source>
        <dbReference type="Proteomes" id="UP001230649"/>
    </source>
</evidence>
<proteinExistence type="predicted"/>
<comment type="caution">
    <text evidence="1">The sequence shown here is derived from an EMBL/GenBank/DDBJ whole genome shotgun (WGS) entry which is preliminary data.</text>
</comment>
<protein>
    <submittedName>
        <fullName evidence="1">Uncharacterized protein</fullName>
    </submittedName>
</protein>
<reference evidence="1" key="1">
    <citation type="submission" date="2023-04" db="EMBL/GenBank/DDBJ databases">
        <title>Draft Genome sequencing of Naganishia species isolated from polar environments using Oxford Nanopore Technology.</title>
        <authorList>
            <person name="Leo P."/>
            <person name="Venkateswaran K."/>
        </authorList>
    </citation>
    <scope>NUCLEOTIDE SEQUENCE</scope>
    <source>
        <strain evidence="1">MNA-CCFEE 5262</strain>
    </source>
</reference>
<accession>A0ACC2WSI1</accession>
<name>A0ACC2WSI1_9TREE</name>
<dbReference type="EMBL" id="JASBWS010000009">
    <property type="protein sequence ID" value="KAJ9114448.1"/>
    <property type="molecule type" value="Genomic_DNA"/>
</dbReference>
<dbReference type="Proteomes" id="UP001230649">
    <property type="component" value="Unassembled WGS sequence"/>
</dbReference>
<gene>
    <name evidence="1" type="ORF">QFC20_001591</name>
</gene>
<evidence type="ECO:0000313" key="1">
    <source>
        <dbReference type="EMBL" id="KAJ9114448.1"/>
    </source>
</evidence>
<sequence>MSRHHHRPKESPPSTLKVLSYVAFVWFAWGIFTRLDETEHLRPPPSLRNAAHAASNAAHYAQSAWNDGERVVEDGLRGAWDGYQGLQRSDSGVYSLSFPRAPPSSRNNYSSSSNWFSTVFSALGKLVTYVVIYPVIAIFNIASFIIHYLSVTFLMLLTTAYYLSWPLHQLASMILSTFTAPMNLFLALIRFTEPLWTLAGGLLGAGATLGGTFAWLGNKAERRIYVAHEERQERRRVDQLEREIERREIELARERERADEQERRNRSLQLAGLHRRRQQQQQQQHRIPLPVRRAYPPPKSLFAVLVDKVFGTHRTLQEEYEEYYADLAVLEPPGKAQVIAWDAGAEEEERQHAALAYAVATAGGSRLLIAPSVESGLKKRTRRAGRVPVRVQSMVVQHQDRGHRGYIDGEEEDEYIPEIHHHLQDDSLPPVHTPPTDGLPPTPRRVVRARQPHPQQQPFMTFPTGNLVRAGGTRIRGASASNGGQGRRISFVDDQLRAPEEEPVEGEVFGYPDDDDDGEELDHDEDAQDHDQDADAHVNTATSNIHLHFHNNVPSTSAPAPRRKRTLRFQEDDEHTAREPSISDHAHHDPGDKYGTPFKRSSTRLGKQAMHAFEVDENESRAVEGPGGCCLAREMGCVVVW</sequence>